<dbReference type="GO" id="GO:0005886">
    <property type="term" value="C:plasma membrane"/>
    <property type="evidence" value="ECO:0007669"/>
    <property type="project" value="UniProtKB-SubCell"/>
</dbReference>
<dbReference type="CDD" id="cd06852">
    <property type="entry name" value="GT_MraY"/>
    <property type="match status" value="1"/>
</dbReference>
<keyword evidence="11 12" id="KW-0961">Cell wall biogenesis/degradation</keyword>
<feature type="binding site" evidence="14">
    <location>
        <position position="272"/>
    </location>
    <ligand>
        <name>Mg(2+)</name>
        <dbReference type="ChEBI" id="CHEBI:18420"/>
    </ligand>
</feature>
<feature type="transmembrane region" description="Helical" evidence="12">
    <location>
        <begin position="174"/>
        <end position="192"/>
    </location>
</feature>
<comment type="subcellular location">
    <subcellularLocation>
        <location evidence="12">Cell membrane</location>
        <topology evidence="12">Multi-pass membrane protein</topology>
    </subcellularLocation>
    <subcellularLocation>
        <location evidence="1">Membrane</location>
        <topology evidence="1">Multi-pass membrane protein</topology>
    </subcellularLocation>
</comment>
<dbReference type="PANTHER" id="PTHR22926:SF5">
    <property type="entry name" value="PHOSPHO-N-ACETYLMURAMOYL-PENTAPEPTIDE-TRANSFERASE HOMOLOG"/>
    <property type="match status" value="1"/>
</dbReference>
<keyword evidence="8 12" id="KW-1133">Transmembrane helix</keyword>
<evidence type="ECO:0000256" key="9">
    <source>
        <dbReference type="ARBA" id="ARBA00023136"/>
    </source>
</evidence>
<evidence type="ECO:0000256" key="7">
    <source>
        <dbReference type="ARBA" id="ARBA00022984"/>
    </source>
</evidence>
<evidence type="ECO:0000256" key="8">
    <source>
        <dbReference type="ARBA" id="ARBA00022989"/>
    </source>
</evidence>
<dbReference type="InterPro" id="IPR003524">
    <property type="entry name" value="PNAcMuramoyl-5peptid_Trfase"/>
</dbReference>
<feature type="transmembrane region" description="Helical" evidence="12">
    <location>
        <begin position="204"/>
        <end position="224"/>
    </location>
</feature>
<evidence type="ECO:0000256" key="3">
    <source>
        <dbReference type="ARBA" id="ARBA00022618"/>
    </source>
</evidence>
<comment type="catalytic activity">
    <reaction evidence="12">
        <text>UDP-N-acetyl-alpha-D-muramoyl-L-alanyl-gamma-D-glutamyl-meso-2,6-diaminopimeloyl-D-alanyl-D-alanine + di-trans,octa-cis-undecaprenyl phosphate = di-trans,octa-cis-undecaprenyl diphospho-N-acetyl-alpha-D-muramoyl-L-alanyl-D-glutamyl-meso-2,6-diaminopimeloyl-D-alanyl-D-alanine + UMP</text>
        <dbReference type="Rhea" id="RHEA:28386"/>
        <dbReference type="ChEBI" id="CHEBI:57865"/>
        <dbReference type="ChEBI" id="CHEBI:60392"/>
        <dbReference type="ChEBI" id="CHEBI:61386"/>
        <dbReference type="ChEBI" id="CHEBI:61387"/>
        <dbReference type="EC" id="2.7.8.13"/>
    </reaction>
</comment>
<dbReference type="PROSITE" id="PS01348">
    <property type="entry name" value="MRAY_2"/>
    <property type="match status" value="1"/>
</dbReference>
<comment type="pathway">
    <text evidence="12">Cell wall biogenesis; peptidoglycan biosynthesis.</text>
</comment>
<dbReference type="Pfam" id="PF10555">
    <property type="entry name" value="MraY_sig1"/>
    <property type="match status" value="1"/>
</dbReference>
<comment type="similarity">
    <text evidence="2 12">Belongs to the glycosyltransferase 4 family. MraY subfamily.</text>
</comment>
<evidence type="ECO:0000256" key="10">
    <source>
        <dbReference type="ARBA" id="ARBA00023306"/>
    </source>
</evidence>
<comment type="cofactor">
    <cofactor evidence="12 14">
        <name>Mg(2+)</name>
        <dbReference type="ChEBI" id="CHEBI:18420"/>
    </cofactor>
</comment>
<evidence type="ECO:0000313" key="16">
    <source>
        <dbReference type="Proteomes" id="UP000265882"/>
    </source>
</evidence>
<dbReference type="PROSITE" id="PS01347">
    <property type="entry name" value="MRAY_1"/>
    <property type="match status" value="1"/>
</dbReference>
<keyword evidence="12 14" id="KW-0479">Metal-binding</keyword>
<feature type="transmembrane region" description="Helical" evidence="12">
    <location>
        <begin position="268"/>
        <end position="289"/>
    </location>
</feature>
<comment type="function">
    <text evidence="12">Catalyzes the initial step of the lipid cycle reactions in the biosynthesis of the cell wall peptidoglycan: transfers peptidoglycan precursor phospho-MurNAc-pentapeptide from UDP-MurNAc-pentapeptide onto the lipid carrier undecaprenyl phosphate, yielding undecaprenyl-pyrophosphoryl-MurNAc-pentapeptide, known as lipid I.</text>
</comment>
<evidence type="ECO:0000256" key="4">
    <source>
        <dbReference type="ARBA" id="ARBA00022679"/>
    </source>
</evidence>
<dbReference type="EMBL" id="QZKU01000030">
    <property type="protein sequence ID" value="RJP24810.1"/>
    <property type="molecule type" value="Genomic_DNA"/>
</dbReference>
<dbReference type="UniPathway" id="UPA00219"/>
<dbReference type="Pfam" id="PF00953">
    <property type="entry name" value="Glycos_transf_4"/>
    <property type="match status" value="1"/>
</dbReference>
<dbReference type="GO" id="GO:0046872">
    <property type="term" value="F:metal ion binding"/>
    <property type="evidence" value="ECO:0007669"/>
    <property type="project" value="UniProtKB-KW"/>
</dbReference>
<dbReference type="GO" id="GO:0071555">
    <property type="term" value="P:cell wall organization"/>
    <property type="evidence" value="ECO:0007669"/>
    <property type="project" value="UniProtKB-KW"/>
</dbReference>
<evidence type="ECO:0000256" key="11">
    <source>
        <dbReference type="ARBA" id="ARBA00023316"/>
    </source>
</evidence>
<keyword evidence="12" id="KW-1003">Cell membrane</keyword>
<dbReference type="GO" id="GO:0008963">
    <property type="term" value="F:phospho-N-acetylmuramoyl-pentapeptide-transferase activity"/>
    <property type="evidence" value="ECO:0007669"/>
    <property type="project" value="UniProtKB-UniRule"/>
</dbReference>
<dbReference type="InterPro" id="IPR000715">
    <property type="entry name" value="Glycosyl_transferase_4"/>
</dbReference>
<feature type="transmembrane region" description="Helical" evidence="12">
    <location>
        <begin position="77"/>
        <end position="95"/>
    </location>
</feature>
<feature type="transmembrane region" description="Helical" evidence="12">
    <location>
        <begin position="101"/>
        <end position="122"/>
    </location>
</feature>
<feature type="transmembrane region" description="Helical" evidence="12">
    <location>
        <begin position="28"/>
        <end position="46"/>
    </location>
</feature>
<evidence type="ECO:0000256" key="12">
    <source>
        <dbReference type="HAMAP-Rule" id="MF_00038"/>
    </source>
</evidence>
<gene>
    <name evidence="12" type="primary">mraY</name>
    <name evidence="15" type="ORF">C4520_03325</name>
</gene>
<evidence type="ECO:0000256" key="1">
    <source>
        <dbReference type="ARBA" id="ARBA00004141"/>
    </source>
</evidence>
<reference evidence="15 16" key="1">
    <citation type="journal article" date="2017" name="ISME J.">
        <title>Energy and carbon metabolisms in a deep terrestrial subsurface fluid microbial community.</title>
        <authorList>
            <person name="Momper L."/>
            <person name="Jungbluth S.P."/>
            <person name="Lee M.D."/>
            <person name="Amend J.P."/>
        </authorList>
    </citation>
    <scope>NUCLEOTIDE SEQUENCE [LARGE SCALE GENOMIC DNA]</scope>
    <source>
        <strain evidence="15">SURF_5</strain>
    </source>
</reference>
<dbReference type="InterPro" id="IPR018480">
    <property type="entry name" value="PNAcMuramoyl-5peptid_Trfase_CS"/>
</dbReference>
<dbReference type="Proteomes" id="UP000265882">
    <property type="component" value="Unassembled WGS sequence"/>
</dbReference>
<keyword evidence="10 12" id="KW-0131">Cell cycle</keyword>
<dbReference type="GO" id="GO:0051992">
    <property type="term" value="F:UDP-N-acetylmuramoyl-L-alanyl-D-glutamyl-meso-2,6-diaminopimelyl-D-alanyl-D-alanine:undecaprenyl-phosphate transferase activity"/>
    <property type="evidence" value="ECO:0007669"/>
    <property type="project" value="RHEA"/>
</dbReference>
<evidence type="ECO:0000256" key="5">
    <source>
        <dbReference type="ARBA" id="ARBA00022692"/>
    </source>
</evidence>
<evidence type="ECO:0000256" key="13">
    <source>
        <dbReference type="NCBIfam" id="TIGR00445"/>
    </source>
</evidence>
<comment type="caution">
    <text evidence="15">The sequence shown here is derived from an EMBL/GenBank/DDBJ whole genome shotgun (WGS) entry which is preliminary data.</text>
</comment>
<proteinExistence type="inferred from homology"/>
<dbReference type="GO" id="GO:0008360">
    <property type="term" value="P:regulation of cell shape"/>
    <property type="evidence" value="ECO:0007669"/>
    <property type="project" value="UniProtKB-KW"/>
</dbReference>
<evidence type="ECO:0000256" key="14">
    <source>
        <dbReference type="PIRSR" id="PIRSR600715-1"/>
    </source>
</evidence>
<feature type="transmembrane region" description="Helical" evidence="12">
    <location>
        <begin position="344"/>
        <end position="363"/>
    </location>
</feature>
<name>A0A3A4P630_ABYX5</name>
<evidence type="ECO:0000256" key="2">
    <source>
        <dbReference type="ARBA" id="ARBA00005583"/>
    </source>
</evidence>
<feature type="transmembrane region" description="Helical" evidence="12">
    <location>
        <begin position="134"/>
        <end position="154"/>
    </location>
</feature>
<keyword evidence="3 12" id="KW-0132">Cell division</keyword>
<keyword evidence="5 12" id="KW-0812">Transmembrane</keyword>
<evidence type="ECO:0000313" key="15">
    <source>
        <dbReference type="EMBL" id="RJP24810.1"/>
    </source>
</evidence>
<feature type="transmembrane region" description="Helical" evidence="12">
    <location>
        <begin position="244"/>
        <end position="261"/>
    </location>
</feature>
<keyword evidence="9 12" id="KW-0472">Membrane</keyword>
<dbReference type="EC" id="2.7.8.13" evidence="12 13"/>
<keyword evidence="4 12" id="KW-0808">Transferase</keyword>
<protein>
    <recommendedName>
        <fullName evidence="12 13">Phospho-N-acetylmuramoyl-pentapeptide-transferase</fullName>
        <ecNumber evidence="12 13">2.7.8.13</ecNumber>
    </recommendedName>
    <alternativeName>
        <fullName evidence="12">UDP-MurNAc-pentapeptide phosphotransferase</fullName>
    </alternativeName>
</protein>
<dbReference type="PANTHER" id="PTHR22926">
    <property type="entry name" value="PHOSPHO-N-ACETYLMURAMOYL-PENTAPEPTIDE-TRANSFERASE"/>
    <property type="match status" value="1"/>
</dbReference>
<dbReference type="AlphaFoldDB" id="A0A3A4P630"/>
<dbReference type="HAMAP" id="MF_00038">
    <property type="entry name" value="MraY"/>
    <property type="match status" value="1"/>
</dbReference>
<evidence type="ECO:0000256" key="6">
    <source>
        <dbReference type="ARBA" id="ARBA00022960"/>
    </source>
</evidence>
<keyword evidence="7 12" id="KW-0573">Peptidoglycan synthesis</keyword>
<feature type="binding site" evidence="14">
    <location>
        <position position="197"/>
    </location>
    <ligand>
        <name>Mg(2+)</name>
        <dbReference type="ChEBI" id="CHEBI:18420"/>
    </ligand>
</feature>
<dbReference type="GO" id="GO:0009252">
    <property type="term" value="P:peptidoglycan biosynthetic process"/>
    <property type="evidence" value="ECO:0007669"/>
    <property type="project" value="UniProtKB-UniRule"/>
</dbReference>
<organism evidence="15 16">
    <name type="scientific">Abyssobacteria bacterium (strain SURF_5)</name>
    <dbReference type="NCBI Taxonomy" id="2093360"/>
    <lineage>
        <taxon>Bacteria</taxon>
        <taxon>Pseudomonadati</taxon>
        <taxon>Candidatus Hydrogenedentota</taxon>
        <taxon>Candidatus Abyssobacteria</taxon>
    </lineage>
</organism>
<feature type="transmembrane region" description="Helical" evidence="12">
    <location>
        <begin position="295"/>
        <end position="316"/>
    </location>
</feature>
<accession>A0A3A4P630</accession>
<keyword evidence="6 12" id="KW-0133">Cell shape</keyword>
<dbReference type="NCBIfam" id="TIGR00445">
    <property type="entry name" value="mraY"/>
    <property type="match status" value="1"/>
</dbReference>
<sequence>MLYLVFLKLIPYVSGLNAFTYITLRSALAAMTALAVSILAGPWMIAKLKALKIGQQIRKEHVADLHKIHQNKAGTPTMGGLLIIGSVAFATLLWANIFNKLILITLFCMFWLGAIGFLDDFIKMRKKRSLGLTARFKFVAQIILGLGLGVYLYFNPVNAEYGDKVALLFFKNYYISFGVLYILFVVLIIVGASNAVNLTDGLDGLAVGSVIMAALAYTGMSYLVGRADFTRYLFITHVVGAGELTIFLSAVAGAGLGFLWYNAHPAEVFMGDTGALALGGVLGTVAILIKQELLLVIVGGLFVLEAASVIIQVFSYKLRGGKRVFKMAPLHHHFELIGWSEAKVTVRFWIIAAIFALLSLATLKVR</sequence>
<dbReference type="GO" id="GO:0051301">
    <property type="term" value="P:cell division"/>
    <property type="evidence" value="ECO:0007669"/>
    <property type="project" value="UniProtKB-KW"/>
</dbReference>
<keyword evidence="12 14" id="KW-0460">Magnesium</keyword>